<dbReference type="KEGG" id="mng:MNEG_13504"/>
<organism evidence="2 3">
    <name type="scientific">Monoraphidium neglectum</name>
    <dbReference type="NCBI Taxonomy" id="145388"/>
    <lineage>
        <taxon>Eukaryota</taxon>
        <taxon>Viridiplantae</taxon>
        <taxon>Chlorophyta</taxon>
        <taxon>core chlorophytes</taxon>
        <taxon>Chlorophyceae</taxon>
        <taxon>CS clade</taxon>
        <taxon>Sphaeropleales</taxon>
        <taxon>Selenastraceae</taxon>
        <taxon>Monoraphidium</taxon>
    </lineage>
</organism>
<protein>
    <submittedName>
        <fullName evidence="2">Uncharacterized protein</fullName>
    </submittedName>
</protein>
<proteinExistence type="predicted"/>
<dbReference type="AlphaFoldDB" id="A0A0D2J3C2"/>
<gene>
    <name evidence="2" type="ORF">MNEG_13504</name>
</gene>
<sequence length="131" mass="14283">MELRSRSIPPSPEQKPARSRGAGHADNAAAAQGLPSPSSWPMLTADPAAALEGVPDIPFSQLCHEGSKVTSKNLLNKIWRYTIVPTKNLYLPFMFSGLPTNYLMGARAHAAAEHGAFSSGVRMRMRSWWHA</sequence>
<evidence type="ECO:0000313" key="3">
    <source>
        <dbReference type="Proteomes" id="UP000054498"/>
    </source>
</evidence>
<dbReference type="EMBL" id="KK104086">
    <property type="protein sequence ID" value="KIY94457.1"/>
    <property type="molecule type" value="Genomic_DNA"/>
</dbReference>
<dbReference type="RefSeq" id="XP_013893477.1">
    <property type="nucleotide sequence ID" value="XM_014038023.1"/>
</dbReference>
<name>A0A0D2J3C2_9CHLO</name>
<evidence type="ECO:0000313" key="2">
    <source>
        <dbReference type="EMBL" id="KIY94457.1"/>
    </source>
</evidence>
<dbReference type="STRING" id="145388.A0A0D2J3C2"/>
<keyword evidence="3" id="KW-1185">Reference proteome</keyword>
<reference evidence="2 3" key="1">
    <citation type="journal article" date="2013" name="BMC Genomics">
        <title>Reconstruction of the lipid metabolism for the microalga Monoraphidium neglectum from its genome sequence reveals characteristics suitable for biofuel production.</title>
        <authorList>
            <person name="Bogen C."/>
            <person name="Al-Dilaimi A."/>
            <person name="Albersmeier A."/>
            <person name="Wichmann J."/>
            <person name="Grundmann M."/>
            <person name="Rupp O."/>
            <person name="Lauersen K.J."/>
            <person name="Blifernez-Klassen O."/>
            <person name="Kalinowski J."/>
            <person name="Goesmann A."/>
            <person name="Mussgnug J.H."/>
            <person name="Kruse O."/>
        </authorList>
    </citation>
    <scope>NUCLEOTIDE SEQUENCE [LARGE SCALE GENOMIC DNA]</scope>
    <source>
        <strain evidence="2 3">SAG 48.87</strain>
    </source>
</reference>
<accession>A0A0D2J3C2</accession>
<dbReference type="OrthoDB" id="560996at2759"/>
<feature type="region of interest" description="Disordered" evidence="1">
    <location>
        <begin position="1"/>
        <end position="42"/>
    </location>
</feature>
<feature type="compositionally biased region" description="Low complexity" evidence="1">
    <location>
        <begin position="22"/>
        <end position="33"/>
    </location>
</feature>
<dbReference type="GeneID" id="25730973"/>
<evidence type="ECO:0000256" key="1">
    <source>
        <dbReference type="SAM" id="MobiDB-lite"/>
    </source>
</evidence>
<dbReference type="Proteomes" id="UP000054498">
    <property type="component" value="Unassembled WGS sequence"/>
</dbReference>